<evidence type="ECO:0000313" key="2">
    <source>
        <dbReference type="Proteomes" id="UP000294656"/>
    </source>
</evidence>
<gene>
    <name evidence="1" type="ORF">DFP79_0625</name>
</gene>
<proteinExistence type="predicted"/>
<evidence type="ECO:0000313" key="1">
    <source>
        <dbReference type="EMBL" id="TDO99638.1"/>
    </source>
</evidence>
<keyword evidence="2" id="KW-1185">Reference proteome</keyword>
<comment type="caution">
    <text evidence="1">The sequence shown here is derived from an EMBL/GenBank/DDBJ whole genome shotgun (WGS) entry which is preliminary data.</text>
</comment>
<reference evidence="1 2" key="1">
    <citation type="submission" date="2019-03" db="EMBL/GenBank/DDBJ databases">
        <title>Genomic Encyclopedia of Type Strains, Phase III (KMG-III): the genomes of soil and plant-associated and newly described type strains.</title>
        <authorList>
            <person name="Whitman W."/>
        </authorList>
    </citation>
    <scope>NUCLEOTIDE SEQUENCE [LARGE SCALE GENOMIC DNA]</scope>
    <source>
        <strain evidence="1 2">CECT 7378</strain>
    </source>
</reference>
<dbReference type="OrthoDB" id="5959530at2"/>
<sequence>MVISLSDICIAVILAFLLYAWWANIRAREYAFHYVKKHCQSLDLQLLDETVAGTQWKISWKNGQFGILRKYEFEFTANGTSRYPGNVIMSPSRNMDIWLSPHQI</sequence>
<organism evidence="1 2">
    <name type="scientific">Marinomonas balearica</name>
    <dbReference type="NCBI Taxonomy" id="491947"/>
    <lineage>
        <taxon>Bacteria</taxon>
        <taxon>Pseudomonadati</taxon>
        <taxon>Pseudomonadota</taxon>
        <taxon>Gammaproteobacteria</taxon>
        <taxon>Oceanospirillales</taxon>
        <taxon>Oceanospirillaceae</taxon>
        <taxon>Marinomonas</taxon>
    </lineage>
</organism>
<dbReference type="Proteomes" id="UP000294656">
    <property type="component" value="Unassembled WGS sequence"/>
</dbReference>
<protein>
    <submittedName>
        <fullName evidence="1">Uncharacterized protein DUF3301</fullName>
    </submittedName>
</protein>
<dbReference type="EMBL" id="SNXC01000009">
    <property type="protein sequence ID" value="TDO99638.1"/>
    <property type="molecule type" value="Genomic_DNA"/>
</dbReference>
<dbReference type="AlphaFoldDB" id="A0A4R6MD75"/>
<name>A0A4R6MD75_9GAMM</name>
<accession>A0A4R6MD75</accession>
<dbReference type="InterPro" id="IPR021732">
    <property type="entry name" value="DUF3301"/>
</dbReference>
<dbReference type="Pfam" id="PF11743">
    <property type="entry name" value="DUF3301"/>
    <property type="match status" value="1"/>
</dbReference>